<gene>
    <name evidence="1" type="ORF">LSINAPIS_LOCUS5265</name>
</gene>
<dbReference type="AlphaFoldDB" id="A0A5E4Q5V9"/>
<evidence type="ECO:0000313" key="1">
    <source>
        <dbReference type="EMBL" id="VVC92962.1"/>
    </source>
</evidence>
<accession>A0A5E4Q5V9</accession>
<organism evidence="1 2">
    <name type="scientific">Leptidea sinapis</name>
    <dbReference type="NCBI Taxonomy" id="189913"/>
    <lineage>
        <taxon>Eukaryota</taxon>
        <taxon>Metazoa</taxon>
        <taxon>Ecdysozoa</taxon>
        <taxon>Arthropoda</taxon>
        <taxon>Hexapoda</taxon>
        <taxon>Insecta</taxon>
        <taxon>Pterygota</taxon>
        <taxon>Neoptera</taxon>
        <taxon>Endopterygota</taxon>
        <taxon>Lepidoptera</taxon>
        <taxon>Glossata</taxon>
        <taxon>Ditrysia</taxon>
        <taxon>Papilionoidea</taxon>
        <taxon>Pieridae</taxon>
        <taxon>Dismorphiinae</taxon>
        <taxon>Leptidea</taxon>
    </lineage>
</organism>
<name>A0A5E4Q5V9_9NEOP</name>
<reference evidence="1 2" key="1">
    <citation type="submission" date="2017-07" db="EMBL/GenBank/DDBJ databases">
        <authorList>
            <person name="Talla V."/>
            <person name="Backstrom N."/>
        </authorList>
    </citation>
    <scope>NUCLEOTIDE SEQUENCE [LARGE SCALE GENOMIC DNA]</scope>
</reference>
<sequence>MLNLVRPFKAHQVRRSFRLFNLVTLKARIDLLNDVLKLDGTDIENKCKLIVRPGWLPTYIVPDEIKEHLLSQKENNKYEKELTNDIDIELMNDIEMADDAWEEW</sequence>
<dbReference type="Proteomes" id="UP000324832">
    <property type="component" value="Unassembled WGS sequence"/>
</dbReference>
<keyword evidence="2" id="KW-1185">Reference proteome</keyword>
<proteinExistence type="predicted"/>
<dbReference type="EMBL" id="FZQP02001471">
    <property type="protein sequence ID" value="VVC92962.1"/>
    <property type="molecule type" value="Genomic_DNA"/>
</dbReference>
<evidence type="ECO:0000313" key="2">
    <source>
        <dbReference type="Proteomes" id="UP000324832"/>
    </source>
</evidence>
<protein>
    <submittedName>
        <fullName evidence="1">Uncharacterized protein</fullName>
    </submittedName>
</protein>